<reference key="1">
    <citation type="submission" date="2010-11" db="EMBL/GenBank/DDBJ databases">
        <title>The complete genome of Bacteroides helcogenes P 36-108.</title>
        <authorList>
            <consortium name="US DOE Joint Genome Institute (JGI-PGF)"/>
            <person name="Lucas S."/>
            <person name="Copeland A."/>
            <person name="Lapidus A."/>
            <person name="Bruce D."/>
            <person name="Goodwin L."/>
            <person name="Pitluck S."/>
            <person name="Kyrpides N."/>
            <person name="Mavromatis K."/>
            <person name="Ivanova N."/>
            <person name="Zeytun A."/>
            <person name="Brettin T."/>
            <person name="Detter J.C."/>
            <person name="Tapia R."/>
            <person name="Han C."/>
            <person name="Land M."/>
            <person name="Hauser L."/>
            <person name="Markowitz V."/>
            <person name="Cheng J.-F."/>
            <person name="Hugenholtz P."/>
            <person name="Woyke T."/>
            <person name="Wu D."/>
            <person name="Gronow S."/>
            <person name="Wellnitz S."/>
            <person name="Brambilla E."/>
            <person name="Klenk H.-P."/>
            <person name="Eisen J.A."/>
        </authorList>
    </citation>
    <scope>NUCLEOTIDE SEQUENCE</scope>
    <source>
        <strain>P 36-108</strain>
    </source>
</reference>
<dbReference type="EMBL" id="CP002352">
    <property type="protein sequence ID" value="ADV44930.1"/>
    <property type="molecule type" value="Genomic_DNA"/>
</dbReference>
<evidence type="ECO:0000259" key="4">
    <source>
        <dbReference type="PROSITE" id="PS50949"/>
    </source>
</evidence>
<dbReference type="STRING" id="693979.Bache_2996"/>
<feature type="domain" description="HTH gntR-type" evidence="4">
    <location>
        <begin position="9"/>
        <end position="77"/>
    </location>
</feature>
<dbReference type="SUPFAM" id="SSF46785">
    <property type="entry name" value="Winged helix' DNA-binding domain"/>
    <property type="match status" value="1"/>
</dbReference>
<dbReference type="AlphaFoldDB" id="E6SPV1"/>
<dbReference type="PATRIC" id="fig|693979.3.peg.3138"/>
<keyword evidence="2" id="KW-0238">DNA-binding</keyword>
<dbReference type="HOGENOM" id="CLU_052647_0_0_10"/>
<dbReference type="PROSITE" id="PS50949">
    <property type="entry name" value="HTH_GNTR"/>
    <property type="match status" value="1"/>
</dbReference>
<dbReference type="Pfam" id="PF00392">
    <property type="entry name" value="GntR"/>
    <property type="match status" value="1"/>
</dbReference>
<keyword evidence="1" id="KW-0805">Transcription regulation</keyword>
<name>E6SPV1_BACT6</name>
<evidence type="ECO:0000256" key="1">
    <source>
        <dbReference type="ARBA" id="ARBA00023015"/>
    </source>
</evidence>
<keyword evidence="6" id="KW-1185">Reference proteome</keyword>
<dbReference type="Gene3D" id="3.40.50.2300">
    <property type="match status" value="2"/>
</dbReference>
<dbReference type="RefSeq" id="WP_013548517.1">
    <property type="nucleotide sequence ID" value="NC_014933.1"/>
</dbReference>
<keyword evidence="3" id="KW-0804">Transcription</keyword>
<dbReference type="SMART" id="SM00345">
    <property type="entry name" value="HTH_GNTR"/>
    <property type="match status" value="1"/>
</dbReference>
<dbReference type="InterPro" id="IPR036390">
    <property type="entry name" value="WH_DNA-bd_sf"/>
</dbReference>
<dbReference type="GO" id="GO:0003677">
    <property type="term" value="F:DNA binding"/>
    <property type="evidence" value="ECO:0007669"/>
    <property type="project" value="UniProtKB-KW"/>
</dbReference>
<dbReference type="SUPFAM" id="SSF53822">
    <property type="entry name" value="Periplasmic binding protein-like I"/>
    <property type="match status" value="1"/>
</dbReference>
<gene>
    <name evidence="5" type="ordered locus">Bache_2996</name>
</gene>
<dbReference type="PANTHER" id="PTHR38445">
    <property type="entry name" value="HTH-TYPE TRANSCRIPTIONAL REPRESSOR YTRA"/>
    <property type="match status" value="1"/>
</dbReference>
<proteinExistence type="predicted"/>
<evidence type="ECO:0000256" key="3">
    <source>
        <dbReference type="ARBA" id="ARBA00023163"/>
    </source>
</evidence>
<protein>
    <submittedName>
        <fullName evidence="5">Transcriptional regulator, GntR family</fullName>
    </submittedName>
</protein>
<sequence length="326" mass="38256">MKVIFGQQMTKVKQLADLISSDISMGKYKMESALPSINQLSHEYKVSRDTVFKAFIDLKERGIIDSTPGKGYFVANRQKNILLLLDEYSPFKDRLYNSFVKRLSTKYKVDLWFHQYNEALFNTILRESIGKYNKYVVMNFDNEKFSPYLYKIDSSRLLLLDFGRFDKKEFSYICQDFGESFYQAMVQLSERLQRYHKIVLYFTKESKHPKDTCRYFEQYCTDYHLNYDIVENMDELDVHYSVVYIAIRQVDVVEIIKKSRNAGLVCGMDFGLIAYNDTPAYEVIDKGITVMSIDWNKMGTMTADFILTGKSVQIYLPTEVHLRGSL</sequence>
<dbReference type="InterPro" id="IPR036388">
    <property type="entry name" value="WH-like_DNA-bd_sf"/>
</dbReference>
<evidence type="ECO:0000256" key="2">
    <source>
        <dbReference type="ARBA" id="ARBA00023125"/>
    </source>
</evidence>
<dbReference type="PANTHER" id="PTHR38445:SF10">
    <property type="entry name" value="GNTR-FAMILY TRANSCRIPTIONAL REGULATOR"/>
    <property type="match status" value="1"/>
</dbReference>
<dbReference type="Proteomes" id="UP000008630">
    <property type="component" value="Chromosome"/>
</dbReference>
<evidence type="ECO:0000313" key="6">
    <source>
        <dbReference type="Proteomes" id="UP000008630"/>
    </source>
</evidence>
<reference evidence="5 6" key="2">
    <citation type="journal article" date="2011" name="Stand. Genomic Sci.">
        <title>Complete genome sequence of Bacteroides helcogenes type strain (P 36-108).</title>
        <authorList>
            <person name="Pati A."/>
            <person name="Gronow S."/>
            <person name="Zeytun A."/>
            <person name="Lapidus A."/>
            <person name="Nolan M."/>
            <person name="Hammon N."/>
            <person name="Deshpande S."/>
            <person name="Cheng J.F."/>
            <person name="Tapia R."/>
            <person name="Han C."/>
            <person name="Goodwin L."/>
            <person name="Pitluck S."/>
            <person name="Liolios K."/>
            <person name="Pagani I."/>
            <person name="Ivanova N."/>
            <person name="Mavromatis K."/>
            <person name="Chen A."/>
            <person name="Palaniappan K."/>
            <person name="Land M."/>
            <person name="Hauser L."/>
            <person name="Chang Y.J."/>
            <person name="Jeffries C.D."/>
            <person name="Detter J.C."/>
            <person name="Brambilla E."/>
            <person name="Rohde M."/>
            <person name="Goker M."/>
            <person name="Woyke T."/>
            <person name="Bristow J."/>
            <person name="Eisen J.A."/>
            <person name="Markowitz V."/>
            <person name="Hugenholtz P."/>
            <person name="Kyrpides N.C."/>
            <person name="Klenk H.P."/>
            <person name="Lucas S."/>
        </authorList>
    </citation>
    <scope>NUCLEOTIDE SEQUENCE [LARGE SCALE GENOMIC DNA]</scope>
    <source>
        <strain evidence="6">ATCC 35417 / DSM 20613 / JCM 6297 / CCUG 15421 / P 36-108</strain>
    </source>
</reference>
<dbReference type="InterPro" id="IPR028082">
    <property type="entry name" value="Peripla_BP_I"/>
</dbReference>
<dbReference type="GO" id="GO:0003700">
    <property type="term" value="F:DNA-binding transcription factor activity"/>
    <property type="evidence" value="ECO:0007669"/>
    <property type="project" value="InterPro"/>
</dbReference>
<organism evidence="5 6">
    <name type="scientific">Bacteroides helcogenes (strain ATCC 35417 / DSM 20613 / JCM 6297 / CCUG 15421 / P 36-108)</name>
    <dbReference type="NCBI Taxonomy" id="693979"/>
    <lineage>
        <taxon>Bacteria</taxon>
        <taxon>Pseudomonadati</taxon>
        <taxon>Bacteroidota</taxon>
        <taxon>Bacteroidia</taxon>
        <taxon>Bacteroidales</taxon>
        <taxon>Bacteroidaceae</taxon>
        <taxon>Bacteroides</taxon>
    </lineage>
</organism>
<dbReference type="eggNOG" id="COG1609">
    <property type="taxonomic scope" value="Bacteria"/>
</dbReference>
<dbReference type="CDD" id="cd07377">
    <property type="entry name" value="WHTH_GntR"/>
    <property type="match status" value="1"/>
</dbReference>
<evidence type="ECO:0000313" key="5">
    <source>
        <dbReference type="EMBL" id="ADV44930.1"/>
    </source>
</evidence>
<dbReference type="OrthoDB" id="742238at2"/>
<dbReference type="KEGG" id="bhl:Bache_2996"/>
<dbReference type="Gene3D" id="1.10.10.10">
    <property type="entry name" value="Winged helix-like DNA-binding domain superfamily/Winged helix DNA-binding domain"/>
    <property type="match status" value="1"/>
</dbReference>
<dbReference type="InterPro" id="IPR000524">
    <property type="entry name" value="Tscrpt_reg_HTH_GntR"/>
</dbReference>
<accession>E6SPV1</accession>